<dbReference type="InterPro" id="IPR016327">
    <property type="entry name" value="Alpha-defensin"/>
</dbReference>
<organism evidence="12 13">
    <name type="scientific">Papio anubis</name>
    <name type="common">Olive baboon</name>
    <dbReference type="NCBI Taxonomy" id="9555"/>
    <lineage>
        <taxon>Eukaryota</taxon>
        <taxon>Metazoa</taxon>
        <taxon>Chordata</taxon>
        <taxon>Craniata</taxon>
        <taxon>Vertebrata</taxon>
        <taxon>Euteleostomi</taxon>
        <taxon>Mammalia</taxon>
        <taxon>Eutheria</taxon>
        <taxon>Euarchontoglires</taxon>
        <taxon>Primates</taxon>
        <taxon>Haplorrhini</taxon>
        <taxon>Catarrhini</taxon>
        <taxon>Cercopithecidae</taxon>
        <taxon>Cercopithecinae</taxon>
        <taxon>Papio</taxon>
    </lineage>
</organism>
<dbReference type="GO" id="GO:0050829">
    <property type="term" value="P:defense response to Gram-negative bacterium"/>
    <property type="evidence" value="ECO:0007669"/>
    <property type="project" value="TreeGrafter"/>
</dbReference>
<keyword evidence="5" id="KW-0295">Fungicide</keyword>
<dbReference type="GO" id="GO:0019731">
    <property type="term" value="P:antibacterial humoral response"/>
    <property type="evidence" value="ECO:0007669"/>
    <property type="project" value="TreeGrafter"/>
</dbReference>
<evidence type="ECO:0000256" key="7">
    <source>
        <dbReference type="ARBA" id="ARBA00022940"/>
    </source>
</evidence>
<dbReference type="PANTHER" id="PTHR11876:SF3">
    <property type="entry name" value="DEFENSIN-6"/>
    <property type="match status" value="1"/>
</dbReference>
<dbReference type="Pfam" id="PF00323">
    <property type="entry name" value="Defensin_1"/>
    <property type="match status" value="1"/>
</dbReference>
<comment type="similarity">
    <text evidence="2">Belongs to the alpha-defensin family.</text>
</comment>
<dbReference type="GO" id="GO:0050830">
    <property type="term" value="P:defense response to Gram-positive bacterium"/>
    <property type="evidence" value="ECO:0007669"/>
    <property type="project" value="TreeGrafter"/>
</dbReference>
<keyword evidence="13" id="KW-1185">Reference proteome</keyword>
<evidence type="ECO:0000256" key="5">
    <source>
        <dbReference type="ARBA" id="ARBA00022577"/>
    </source>
</evidence>
<evidence type="ECO:0000256" key="8">
    <source>
        <dbReference type="ARBA" id="ARBA00023022"/>
    </source>
</evidence>
<evidence type="ECO:0000313" key="12">
    <source>
        <dbReference type="Ensembl" id="ENSPANP00000012154.2"/>
    </source>
</evidence>
<comment type="subcellular location">
    <subcellularLocation>
        <location evidence="1">Secreted</location>
    </subcellularLocation>
</comment>
<dbReference type="GO" id="GO:0050832">
    <property type="term" value="P:defense response to fungus"/>
    <property type="evidence" value="ECO:0007669"/>
    <property type="project" value="UniProtKB-KW"/>
</dbReference>
<dbReference type="InterPro" id="IPR002366">
    <property type="entry name" value="Alpha-defensin_N"/>
</dbReference>
<dbReference type="STRING" id="9555.ENSPANP00000012154"/>
<keyword evidence="3" id="KW-0964">Secreted</keyword>
<dbReference type="PIRSF" id="PIRSF001875">
    <property type="entry name" value="Alpha-defensin"/>
    <property type="match status" value="1"/>
</dbReference>
<sequence>MRTLTFLAAILLVALQAQAEPLQAEDEPLQASAYEADAQEQRGEDNQDFTISFAADANSRITALGSTRSFTCNCRRSCYSTEYSYGTCTVMGVSNRFCCL</sequence>
<dbReference type="PROSITE" id="PS00269">
    <property type="entry name" value="DEFENSIN"/>
    <property type="match status" value="1"/>
</dbReference>
<feature type="domain" description="Mammalian defensins" evidence="11">
    <location>
        <begin position="72"/>
        <end position="99"/>
    </location>
</feature>
<evidence type="ECO:0000256" key="10">
    <source>
        <dbReference type="SAM" id="SignalP"/>
    </source>
</evidence>
<dbReference type="HOGENOM" id="CLU_160803_3_0_1"/>
<dbReference type="InterPro" id="IPR006080">
    <property type="entry name" value="Beta/alpha-defensin_C"/>
</dbReference>
<dbReference type="SMART" id="SM01418">
    <property type="entry name" value="Defensin_propep"/>
    <property type="match status" value="1"/>
</dbReference>
<dbReference type="GO" id="GO:0042803">
    <property type="term" value="F:protein homodimerization activity"/>
    <property type="evidence" value="ECO:0007669"/>
    <property type="project" value="Ensembl"/>
</dbReference>
<keyword evidence="8" id="KW-0044">Antibiotic</keyword>
<accession>A0A096NGR8</accession>
<keyword evidence="9" id="KW-1015">Disulfide bond</keyword>
<dbReference type="GO" id="GO:0005615">
    <property type="term" value="C:extracellular space"/>
    <property type="evidence" value="ECO:0007669"/>
    <property type="project" value="InterPro"/>
</dbReference>
<reference evidence="12" key="2">
    <citation type="submission" date="2025-08" db="UniProtKB">
        <authorList>
            <consortium name="Ensembl"/>
        </authorList>
    </citation>
    <scope>IDENTIFICATION</scope>
</reference>
<evidence type="ECO:0000256" key="4">
    <source>
        <dbReference type="ARBA" id="ARBA00022529"/>
    </source>
</evidence>
<keyword evidence="4" id="KW-0929">Antimicrobial</keyword>
<dbReference type="Bgee" id="ENSPANG00000006175">
    <property type="expression patterns" value="Expressed in duodenum and 6 other cell types or tissues"/>
</dbReference>
<dbReference type="eggNOG" id="ENOG502T2EX">
    <property type="taxonomic scope" value="Eukaryota"/>
</dbReference>
<dbReference type="GO" id="GO:0061844">
    <property type="term" value="P:antimicrobial humoral immune response mediated by antimicrobial peptide"/>
    <property type="evidence" value="ECO:0007669"/>
    <property type="project" value="TreeGrafter"/>
</dbReference>
<evidence type="ECO:0000256" key="6">
    <source>
        <dbReference type="ARBA" id="ARBA00022729"/>
    </source>
</evidence>
<evidence type="ECO:0000256" key="1">
    <source>
        <dbReference type="ARBA" id="ARBA00004613"/>
    </source>
</evidence>
<evidence type="ECO:0000313" key="13">
    <source>
        <dbReference type="Proteomes" id="UP000028761"/>
    </source>
</evidence>
<evidence type="ECO:0000256" key="2">
    <source>
        <dbReference type="ARBA" id="ARBA00006519"/>
    </source>
</evidence>
<reference evidence="12" key="3">
    <citation type="submission" date="2025-09" db="UniProtKB">
        <authorList>
            <consortium name="Ensembl"/>
        </authorList>
    </citation>
    <scope>IDENTIFICATION</scope>
</reference>
<dbReference type="GO" id="GO:0071222">
    <property type="term" value="P:cellular response to lipopolysaccharide"/>
    <property type="evidence" value="ECO:0007669"/>
    <property type="project" value="TreeGrafter"/>
</dbReference>
<keyword evidence="6 10" id="KW-0732">Signal</keyword>
<keyword evidence="7" id="KW-0211">Defensin</keyword>
<evidence type="ECO:0000259" key="11">
    <source>
        <dbReference type="PROSITE" id="PS00269"/>
    </source>
</evidence>
<proteinExistence type="inferred from homology"/>
<dbReference type="SMART" id="SM00048">
    <property type="entry name" value="DEFSN"/>
    <property type="match status" value="1"/>
</dbReference>
<feature type="signal peptide" evidence="10">
    <location>
        <begin position="1"/>
        <end position="19"/>
    </location>
</feature>
<dbReference type="InterPro" id="IPR006081">
    <property type="entry name" value="Alpha-defensin_C"/>
</dbReference>
<reference evidence="12" key="1">
    <citation type="submission" date="2012-03" db="EMBL/GenBank/DDBJ databases">
        <title>Whole Genome Assembly of Papio anubis.</title>
        <authorList>
            <person name="Liu Y.L."/>
            <person name="Abraham K.A."/>
            <person name="Akbar H.A."/>
            <person name="Ali S.A."/>
            <person name="Anosike U.A."/>
            <person name="Aqrawi P.A."/>
            <person name="Arias F.A."/>
            <person name="Attaway T.A."/>
            <person name="Awwad R.A."/>
            <person name="Babu C.B."/>
            <person name="Bandaranaike D.B."/>
            <person name="Battles P.B."/>
            <person name="Bell A.B."/>
            <person name="Beltran B.B."/>
            <person name="Berhane-Mersha D.B."/>
            <person name="Bess C.B."/>
            <person name="Bickham C.B."/>
            <person name="Bolden T.B."/>
            <person name="Carter K.C."/>
            <person name="Chau D.C."/>
            <person name="Chavez A.C."/>
            <person name="Clerc-Blankenburg K.C."/>
            <person name="Coyle M.C."/>
            <person name="Dao M.D."/>
            <person name="Davila M.L.D."/>
            <person name="Davy-Carroll L.D."/>
            <person name="Denson S.D."/>
            <person name="Dinh H.D."/>
            <person name="Fernandez S.F."/>
            <person name="Fernando P.F."/>
            <person name="Forbes L.F."/>
            <person name="Francis C.F."/>
            <person name="Francisco L.F."/>
            <person name="Fu Q.F."/>
            <person name="Garcia-Iii R.G."/>
            <person name="Garrett T.G."/>
            <person name="Gross S.G."/>
            <person name="Gubbala S.G."/>
            <person name="Hirani K.H."/>
            <person name="Hogues M.H."/>
            <person name="Hollins B.H."/>
            <person name="Jackson L.J."/>
            <person name="Javaid M.J."/>
            <person name="Jhangiani S.J."/>
            <person name="Johnson A.J."/>
            <person name="Johnson B.J."/>
            <person name="Jones J.J."/>
            <person name="Joshi V.J."/>
            <person name="Kalu J.K."/>
            <person name="Khan N.K."/>
            <person name="Korchina V.K."/>
            <person name="Kovar C.K."/>
            <person name="Lago L.L."/>
            <person name="Lara F.L."/>
            <person name="Le T.-K.L."/>
            <person name="Lee S.L."/>
            <person name="Legall-Iii F.L."/>
            <person name="Lemon S.L."/>
            <person name="Liu J.L."/>
            <person name="Liu Y.-S.L."/>
            <person name="Liyanage D.L."/>
            <person name="Lopez J.L."/>
            <person name="Lorensuhewa L.L."/>
            <person name="Mata R.M."/>
            <person name="Mathew T.M."/>
            <person name="Mercado C.M."/>
            <person name="Mercado I.M."/>
            <person name="Morales K.M."/>
            <person name="Morgan M.M."/>
            <person name="Munidasa M.M."/>
            <person name="Ngo D.N."/>
            <person name="Nguyen L.N."/>
            <person name="Nguyen T.N."/>
            <person name="Nguyen N.N."/>
            <person name="Obregon M.O."/>
            <person name="Okwuonu G.O."/>
            <person name="Ongeri F.O."/>
            <person name="Onwere C.O."/>
            <person name="Osifeso I.O."/>
            <person name="Parra A.P."/>
            <person name="Patil S.P."/>
            <person name="Perez A.P."/>
            <person name="Perez Y.P."/>
            <person name="Pham C.P."/>
            <person name="Pu L.-L.P."/>
            <person name="Puazo M.P."/>
            <person name="Quiroz J.Q."/>
            <person name="Rouhana J.R."/>
            <person name="Ruiz M.R."/>
            <person name="Ruiz S.-J.R."/>
            <person name="Saada N.S."/>
            <person name="Santibanez J.S."/>
            <person name="Scheel M.S."/>
            <person name="Schneider B.S."/>
            <person name="Simmons D.S."/>
            <person name="Sisson I.S."/>
            <person name="Tang L.-Y.T."/>
            <person name="Thornton R.T."/>
            <person name="Tisius J.T."/>
            <person name="Toledanes G.T."/>
            <person name="Trejos Z.T."/>
            <person name="Usmani K.U."/>
            <person name="Varghese R.V."/>
            <person name="Vattathil S.V."/>
            <person name="Vee V.V."/>
            <person name="Walker D.W."/>
            <person name="Weissenberger G.W."/>
            <person name="White C.W."/>
            <person name="Williams A.W."/>
            <person name="Woodworth J.W."/>
            <person name="Wright R.W."/>
            <person name="Zhu Y.Z."/>
            <person name="Han Y.H."/>
            <person name="Newsham I.N."/>
            <person name="Nazareth L.N."/>
            <person name="Worley K.W."/>
            <person name="Muzny D.M."/>
            <person name="Rogers J.R."/>
            <person name="Gibbs R.G."/>
        </authorList>
    </citation>
    <scope>NUCLEOTIDE SEQUENCE [LARGE SCALE GENOMIC DNA]</scope>
</reference>
<dbReference type="GO" id="GO:0002227">
    <property type="term" value="P:innate immune response in mucosa"/>
    <property type="evidence" value="ECO:0007669"/>
    <property type="project" value="TreeGrafter"/>
</dbReference>
<name>A0A096NGR8_PAPAN</name>
<feature type="chain" id="PRO_5035208002" evidence="10">
    <location>
        <begin position="20"/>
        <end position="100"/>
    </location>
</feature>
<protein>
    <submittedName>
        <fullName evidence="12">Defensin alpha 6</fullName>
    </submittedName>
</protein>
<dbReference type="GeneTree" id="ENSGT00940000153268"/>
<gene>
    <name evidence="12" type="primary">DEFA6</name>
</gene>
<dbReference type="Ensembl" id="ENSPANT00000016656.3">
    <property type="protein sequence ID" value="ENSPANP00000012154.2"/>
    <property type="gene ID" value="ENSPANG00000006175.3"/>
</dbReference>
<dbReference type="OMA" id="RSFTCHC"/>
<dbReference type="Proteomes" id="UP000028761">
    <property type="component" value="Chromosome 8"/>
</dbReference>
<dbReference type="GO" id="GO:0031640">
    <property type="term" value="P:killing of cells of another organism"/>
    <property type="evidence" value="ECO:0007669"/>
    <property type="project" value="UniProtKB-KW"/>
</dbReference>
<evidence type="ECO:0000256" key="3">
    <source>
        <dbReference type="ARBA" id="ARBA00022525"/>
    </source>
</evidence>
<dbReference type="PANTHER" id="PTHR11876">
    <property type="entry name" value="ALPHA-DEFENSIN 1"/>
    <property type="match status" value="1"/>
</dbReference>
<dbReference type="Pfam" id="PF00879">
    <property type="entry name" value="Defensin_propep"/>
    <property type="match status" value="1"/>
</dbReference>
<dbReference type="AlphaFoldDB" id="A0A096NGR8"/>
<evidence type="ECO:0000256" key="9">
    <source>
        <dbReference type="ARBA" id="ARBA00023157"/>
    </source>
</evidence>
<dbReference type="GO" id="GO:0031012">
    <property type="term" value="C:extracellular matrix"/>
    <property type="evidence" value="ECO:0007669"/>
    <property type="project" value="TreeGrafter"/>
</dbReference>
<dbReference type="GO" id="GO:0051673">
    <property type="term" value="P:disruption of plasma membrane integrity in another organism"/>
    <property type="evidence" value="ECO:0007669"/>
    <property type="project" value="TreeGrafter"/>
</dbReference>